<dbReference type="Pfam" id="PF25752">
    <property type="entry name" value="DUF1619_N"/>
    <property type="match status" value="1"/>
</dbReference>
<evidence type="ECO:0000256" key="3">
    <source>
        <dbReference type="ARBA" id="ARBA00022794"/>
    </source>
</evidence>
<reference evidence="8" key="1">
    <citation type="submission" date="2023-01" db="EMBL/GenBank/DDBJ databases">
        <title>Key to firefly adult light organ development and bioluminescence: homeobox transcription factors regulate luciferase expression and transportation to peroxisome.</title>
        <authorList>
            <person name="Fu X."/>
        </authorList>
    </citation>
    <scope>NUCLEOTIDE SEQUENCE [LARGE SCALE GENOMIC DNA]</scope>
</reference>
<dbReference type="PANTHER" id="PTHR14611:SF2">
    <property type="entry name" value="TECTONIC"/>
    <property type="match status" value="1"/>
</dbReference>
<name>A0AAN7SNH4_9COLE</name>
<dbReference type="Pfam" id="PF07162">
    <property type="entry name" value="B9-C2"/>
    <property type="match status" value="1"/>
</dbReference>
<comment type="subcellular location">
    <subcellularLocation>
        <location evidence="1">Cytoplasm</location>
        <location evidence="1">Cytoskeleton</location>
        <location evidence="1">Cilium basal body</location>
    </subcellularLocation>
</comment>
<dbReference type="AlphaFoldDB" id="A0AAN7SNH4"/>
<keyword evidence="4" id="KW-0206">Cytoskeleton</keyword>
<dbReference type="InterPro" id="IPR010796">
    <property type="entry name" value="C2_B9-type_dom"/>
</dbReference>
<dbReference type="PROSITE" id="PS51381">
    <property type="entry name" value="C2_B9"/>
    <property type="match status" value="1"/>
</dbReference>
<dbReference type="GO" id="GO:0060271">
    <property type="term" value="P:cilium assembly"/>
    <property type="evidence" value="ECO:0007669"/>
    <property type="project" value="TreeGrafter"/>
</dbReference>
<evidence type="ECO:0000259" key="6">
    <source>
        <dbReference type="Pfam" id="PF25752"/>
    </source>
</evidence>
<protein>
    <recommendedName>
        <fullName evidence="6">Tectonic-1-3 N-terminal domain-containing protein</fullName>
    </recommendedName>
</protein>
<evidence type="ECO:0000256" key="2">
    <source>
        <dbReference type="ARBA" id="ARBA00022490"/>
    </source>
</evidence>
<keyword evidence="5" id="KW-0966">Cell projection</keyword>
<keyword evidence="8" id="KW-1185">Reference proteome</keyword>
<organism evidence="7 8">
    <name type="scientific">Aquatica leii</name>
    <dbReference type="NCBI Taxonomy" id="1421715"/>
    <lineage>
        <taxon>Eukaryota</taxon>
        <taxon>Metazoa</taxon>
        <taxon>Ecdysozoa</taxon>
        <taxon>Arthropoda</taxon>
        <taxon>Hexapoda</taxon>
        <taxon>Insecta</taxon>
        <taxon>Pterygota</taxon>
        <taxon>Neoptera</taxon>
        <taxon>Endopterygota</taxon>
        <taxon>Coleoptera</taxon>
        <taxon>Polyphaga</taxon>
        <taxon>Elateriformia</taxon>
        <taxon>Elateroidea</taxon>
        <taxon>Lampyridae</taxon>
        <taxon>Luciolinae</taxon>
        <taxon>Aquatica</taxon>
    </lineage>
</organism>
<evidence type="ECO:0000256" key="5">
    <source>
        <dbReference type="ARBA" id="ARBA00023273"/>
    </source>
</evidence>
<evidence type="ECO:0000256" key="1">
    <source>
        <dbReference type="ARBA" id="ARBA00004120"/>
    </source>
</evidence>
<comment type="caution">
    <text evidence="7">The sequence shown here is derived from an EMBL/GenBank/DDBJ whole genome shotgun (WGS) entry which is preliminary data.</text>
</comment>
<keyword evidence="2" id="KW-0963">Cytoplasm</keyword>
<dbReference type="PANTHER" id="PTHR14611">
    <property type="entry name" value="TECTONIC FAMILY MEMBER"/>
    <property type="match status" value="1"/>
</dbReference>
<dbReference type="InterPro" id="IPR057724">
    <property type="entry name" value="TCTN1-3_N"/>
</dbReference>
<dbReference type="GO" id="GO:0035869">
    <property type="term" value="C:ciliary transition zone"/>
    <property type="evidence" value="ECO:0007669"/>
    <property type="project" value="TreeGrafter"/>
</dbReference>
<dbReference type="Proteomes" id="UP001353858">
    <property type="component" value="Unassembled WGS sequence"/>
</dbReference>
<gene>
    <name evidence="7" type="ORF">RN001_015344</name>
</gene>
<sequence length="734" mass="84058">MAEVHIIGEISNAKRFPKQSLFCKWSLQCGNNWNLISGKKEGQTHVVSSEFDEDCRWCFPIDVHLATKGVQGWPKIYIEVYHLDWWGRSHLFGYGYVIVPTTPGAHQLECYTWQRMLVLLVIALQWGFLYGETTTSVTETFCDLNDTACGVNESTTVSPPNATKPGAHLEVYQHDVDTCTCDLHRQFCDVNCCCDKDCGPDEKKVFSVCHLEPNVNRDTSFCSYVDQIYLNNTPYEWEVNQNGLFCIVKTNLPPKYTLQSYQTIPTFEASRGQKYDKYVWPETEMEQLIEQFANNSYIYGSDIWVLRNHTLVVFELSTSFITHICLKHERVKYLNNLESECSVAGTNPGNNAQLESATYYKNISFVRDPKLLNTSIENIWKCPQNACLSVTVKDCSDGNCTVLNGSKTVLCRINDTTNQQDCVNLVHKAHYVFYHNGSMGLTRVELLLTLKNFSFLHADYEFGQKFERQPRYITGKPVLLGNLDNGTVSRDPKLIYDNFLVFPVSRQGWCVLNNELHVVSEFRYNMVLKCRVFKEILKGNSSASGLCRQMQTAIFSFWPVLVNSSMEKVVGGFGNANESVEADWVKVLWSNSSDSLLNDTLGNFTDGNRTLICHNLITILKVDVFHAQIDLEKLLRQEKIVATAVEFGPGRVHVFRVDDQMYLDVMIEERVTYFDVTTERVEKYAQPPAFKINLPYDFFYPFVKVGNSAHAFCLCYLVKFLMYFNVVITAWTEL</sequence>
<dbReference type="EMBL" id="JARPUR010000007">
    <property type="protein sequence ID" value="KAK4873315.1"/>
    <property type="molecule type" value="Genomic_DNA"/>
</dbReference>
<evidence type="ECO:0000313" key="8">
    <source>
        <dbReference type="Proteomes" id="UP001353858"/>
    </source>
</evidence>
<evidence type="ECO:0000256" key="4">
    <source>
        <dbReference type="ARBA" id="ARBA00023212"/>
    </source>
</evidence>
<keyword evidence="3" id="KW-0970">Cilium biogenesis/degradation</keyword>
<evidence type="ECO:0000313" key="7">
    <source>
        <dbReference type="EMBL" id="KAK4873315.1"/>
    </source>
</evidence>
<feature type="domain" description="Tectonic-1-3 N-terminal" evidence="6">
    <location>
        <begin position="157"/>
        <end position="261"/>
    </location>
</feature>
<accession>A0AAN7SNH4</accession>
<dbReference type="InterPro" id="IPR040354">
    <property type="entry name" value="TCTN1-3"/>
</dbReference>
<proteinExistence type="predicted"/>